<gene>
    <name evidence="1" type="ORF">C4886_17580</name>
</gene>
<dbReference type="Proteomes" id="UP000253208">
    <property type="component" value="Unassembled WGS sequence"/>
</dbReference>
<organism evidence="1 2">
    <name type="scientific">Blautia obeum</name>
    <dbReference type="NCBI Taxonomy" id="40520"/>
    <lineage>
        <taxon>Bacteria</taxon>
        <taxon>Bacillati</taxon>
        <taxon>Bacillota</taxon>
        <taxon>Clostridia</taxon>
        <taxon>Lachnospirales</taxon>
        <taxon>Lachnospiraceae</taxon>
        <taxon>Blautia</taxon>
    </lineage>
</organism>
<name>A0A367FVB3_9FIRM</name>
<proteinExistence type="predicted"/>
<dbReference type="RefSeq" id="WP_114002910.1">
    <property type="nucleotide sequence ID" value="NZ_PSQG01000045.1"/>
</dbReference>
<dbReference type="EMBL" id="PSQG01000045">
    <property type="protein sequence ID" value="RCH41579.1"/>
    <property type="molecule type" value="Genomic_DNA"/>
</dbReference>
<dbReference type="AlphaFoldDB" id="A0A367FVB3"/>
<protein>
    <submittedName>
        <fullName evidence="1">Uncharacterized protein</fullName>
    </submittedName>
</protein>
<sequence>MKNKTDLDSKLENIAKFILDLGTQPYSIEIWKDFLVLQMPGENKKNIFLDLKDFGFNVSKSLSVKEVYWYNKKLQDILEKMNMKYVICDMINYCILLHK</sequence>
<evidence type="ECO:0000313" key="1">
    <source>
        <dbReference type="EMBL" id="RCH41579.1"/>
    </source>
</evidence>
<comment type="caution">
    <text evidence="1">The sequence shown here is derived from an EMBL/GenBank/DDBJ whole genome shotgun (WGS) entry which is preliminary data.</text>
</comment>
<evidence type="ECO:0000313" key="2">
    <source>
        <dbReference type="Proteomes" id="UP000253208"/>
    </source>
</evidence>
<accession>A0A367FVB3</accession>
<reference evidence="1 2" key="1">
    <citation type="submission" date="2018-02" db="EMBL/GenBank/DDBJ databases">
        <title>Complete genome sequencing of Faecalibacterium prausnitzii strains isolated from the human gut.</title>
        <authorList>
            <person name="Fitzgerald B.C."/>
            <person name="Shkoporov A.N."/>
            <person name="Ross P.R."/>
            <person name="Hill C."/>
        </authorList>
    </citation>
    <scope>NUCLEOTIDE SEQUENCE [LARGE SCALE GENOMIC DNA]</scope>
    <source>
        <strain evidence="1 2">APC942/31-1</strain>
    </source>
</reference>